<dbReference type="Pfam" id="PF00176">
    <property type="entry name" value="SNF2-rel_dom"/>
    <property type="match status" value="1"/>
</dbReference>
<comment type="function">
    <text evidence="12">Involved in nucleolar processing of pre-18S ribosomal RNA. Involved in ribosome biosynthesis.</text>
</comment>
<dbReference type="STRING" id="1432307.W9C8B9"/>
<feature type="repeat" description="HEAT" evidence="13">
    <location>
        <begin position="539"/>
        <end position="577"/>
    </location>
</feature>
<dbReference type="FunFam" id="3.40.50.10810:FF:000035">
    <property type="entry name" value="DsDNA-dependent ATPase (Rad54b)"/>
    <property type="match status" value="1"/>
</dbReference>
<dbReference type="Proteomes" id="UP000019487">
    <property type="component" value="Unassembled WGS sequence"/>
</dbReference>
<evidence type="ECO:0000256" key="7">
    <source>
        <dbReference type="ARBA" id="ARBA00022741"/>
    </source>
</evidence>
<gene>
    <name evidence="18" type="ORF">SBOR_6618</name>
</gene>
<dbReference type="GO" id="GO:0045943">
    <property type="term" value="P:positive regulation of transcription by RNA polymerase I"/>
    <property type="evidence" value="ECO:0007669"/>
    <property type="project" value="TreeGrafter"/>
</dbReference>
<dbReference type="Gene3D" id="3.40.50.10810">
    <property type="entry name" value="Tandem AAA-ATPase domain"/>
    <property type="match status" value="1"/>
</dbReference>
<feature type="domain" description="Helicase ATP-binding" evidence="16">
    <location>
        <begin position="2067"/>
        <end position="2239"/>
    </location>
</feature>
<dbReference type="InterPro" id="IPR021133">
    <property type="entry name" value="HEAT_type_2"/>
</dbReference>
<dbReference type="EMBL" id="AYSA01000347">
    <property type="protein sequence ID" value="ESZ92997.1"/>
    <property type="molecule type" value="Genomic_DNA"/>
</dbReference>
<feature type="compositionally biased region" description="Low complexity" evidence="15">
    <location>
        <begin position="1927"/>
        <end position="1959"/>
    </location>
</feature>
<dbReference type="SMART" id="SM00487">
    <property type="entry name" value="DEXDc"/>
    <property type="match status" value="1"/>
</dbReference>
<evidence type="ECO:0000313" key="18">
    <source>
        <dbReference type="EMBL" id="ESZ92997.1"/>
    </source>
</evidence>
<evidence type="ECO:0000256" key="14">
    <source>
        <dbReference type="RuleBase" id="RU367065"/>
    </source>
</evidence>
<dbReference type="PROSITE" id="PS50077">
    <property type="entry name" value="HEAT_REPEAT"/>
    <property type="match status" value="1"/>
</dbReference>
<dbReference type="InterPro" id="IPR012954">
    <property type="entry name" value="BP28_C_dom"/>
</dbReference>
<accession>W9C8B9</accession>
<keyword evidence="8" id="KW-0378">Hydrolase</keyword>
<dbReference type="InterPro" id="IPR014001">
    <property type="entry name" value="Helicase_ATP-bd"/>
</dbReference>
<dbReference type="Pfam" id="PF12397">
    <property type="entry name" value="U3snoRNP10"/>
    <property type="match status" value="1"/>
</dbReference>
<dbReference type="PROSITE" id="PS51192">
    <property type="entry name" value="HELICASE_ATP_BIND_1"/>
    <property type="match status" value="1"/>
</dbReference>
<dbReference type="GO" id="GO:0016787">
    <property type="term" value="F:hydrolase activity"/>
    <property type="evidence" value="ECO:0007669"/>
    <property type="project" value="UniProtKB-KW"/>
</dbReference>
<evidence type="ECO:0000256" key="12">
    <source>
        <dbReference type="ARBA" id="ARBA00025076"/>
    </source>
</evidence>
<sequence length="2706" mass="298805">MASSLKSQLAQIATNSTNSLNLKAQKASHSKSLIFEPRVAASQSFDTLYTLCHEGFQELCLLDGRFLEFQKSIFSEQSQAVDRTQLPVAEISELDKRLEAFLGLVGGRLRLNPAIKAVEWLVRRFRRPIVAAATDSTVFASTLNAYVMRICKARQHYPAIIAFWAGIMTEAISGMLDKARSGRRGVQQQNEQDVILRLLPTLNEGLSMQKVPDLRVGCYMILSILASKGGLDDKLLTAMMEALVLGWTAETVRPGLVCLSILAQHRGAKQITRRVTKELLKVQDLPTQLIELGRERRIDRLSNGLCLALVDRISKSGEVQGLPTIEKIVEHGLLSDAQTSVVVKHLLLVAHRVDDATDSEKNTRAHLASSLVALTQLSGHVGTVIQGALKETEVDMDELEMKLSTTIRLIEIPKAEDEDAVMGDDGTKADARPNFRQLIERIPQSNANETSFLAHSASHIYQDLCQAFLVAAVNTSDLDEFDELPILDRPSALEKTLYLTFYIKTWCGPYPVMARVSALHMVARYLSGNDSPSVDIQGIIPYAISALADTAPKVRRAAAELILKIEAFYPAGAVTKKALNSRRQWGFDDIYGSGEETQDTKWLSIDIAGRLLQEVLVPALEECILDKTHIETVLEQSLNSPRASTDSNKKNEVRLTQTARASILSFLSSHAIHTPIYLVKLRLLVILNHVRSIASTTRTKVLLPALQQWASLSPEVALQQSKHEQFAMSDFDKQAAATVVANDKDGLQFFTQIVHGEIASDRPTLLEAIFSRLREMWTSLKGDVQLQTAQMLMNASQSSSEESSHKAKSTEEALELLRNAPLSTEILLSFLDQLPTTSKLTDAPPASKRRRTSHGEVARTPLQDPKQLAAAIRQVTFVLQLIDSSDPGSHPELLKGLFNTLAELQHFKVQVSSELAYLQDLVLNSLLAILKAYKANPGMKLDHSDIRADLLVDCVQKTASPQVQNGALLMIAALADIAPEVVLHSVMPIFTFMGSSVLRQNDDYSAHVISQTIREVIPPLITSLRKDEGNPVTGAAELLLSFVAAYEHIPVHRRKGLFISLVQTLGAEDFLFALLIMLVDKYGVNDDIKSFAAELTNTFSVEVQLQSAIKYLGLVDDLLKPKPTFSLILLGAHDNIDPQRAALNELMLLPHILSQRRLITQTAKLLDRDDMDAARIRELYSTLLENLLVLTELLKDKKTMHNACGDILESILGLLSTSEFVKSVEGLLDRPNEDLRRKILRSLQVRIDQESSSDAVSRVAMLGFLPQLTSIIRESTDMPYKRTAVACVEKISEKYGKKDLEAVSAAAETIASTHCLGQSDAGLQIMALLSLASLVEILREGIVSILPVAIPKALEYIKSSIEDTVEAQKLHNAGYTFISALVQHLPYMITGGYLDTLLSISNTSAEAELEDEADEIRENCLHLAAKRVDAKSMFVALEQNWAQAVTAGTWAIREQLEMLSMSIKAHPKSVVSKHSTILAKIFQNAFDLRRHLSNTENYDQDDETISTIEGQVNEVALEMIYKFNDSTFRPIFANLVEWASSALPKKDKSGRNLRLQSVYAFMSVFFANLKSIVTSYATYLLDNAVQILNETDIKNDASRELWSRVLRALVPCFEHDQDDFWQSPAHFKAIAPVLCDQFKNASGLPLVEELVPAIIELAAAADSSDHHKELNGMILKHLRSEVSSVRLAAVKCEQALTDKLGEEWLAMLPEMLPFISELQEDDDDVVEKETNRWIVKIEGVLGENKMFKPFRPPLLKSVPKSAKPVDDFSDVQVISDSEEEILTKPVAKKRRLLIHDVEEAPKIRAPITSSAASAPRTPLLVVKNPVEANRASDSTESPSGYEGYFLVLWRKFTMKKHKTWDGDGVLAVTGGYARLQNIDGREMGRCMYNEPLLPGSTLSIGGKDIEIDATISKADFLAGRPFLNNGSKSSMPDSSSSPVTRPSPRTISSGISTSNSTSTLGKRKDSDLGSAIPAKSFYASAPKSNAIKSQFKNPLLATTVMPQNKNGAPTPRHDPSAPGAIVMQRPDPKYLAKGKQIMDVVVDPFLSRHLRDHQKEGVKFLYECVMGYRAFNGQGAILADEMGLGKTLQTIALLWTLLKQNPEHTSEGGVIKKALIVCPVTLIANWKAEFNKWLGNERVGVFVADGSKNIRLTDFTHGKSYSVMIIGYEKLRTVQDELKKGGGIDIVVADEGHRLKTAANKSAQAIRSLNTERRVILSGTPIQNDLSEFFTMVDFVNPGLLNGYNTFKKCFEGPILKSRQPGATESDIEKGTAREEELAGLTKLFILRRNASILAKYLKPKTEYVLFCKPTQVQAEVYQHVLASPVFGRVLGSSEASLQLITMLKKVCNAPSLLVRKTDADAPSNSNVAQLLESIPPEILKKHPVVASSKFRVLNRMLMKLSTTTSEKIVLVSNYTSTLDLLMSHLSSLNLPFLRLDGSTPQAKRQDLVNTFNKTPASKYFAFLLSAKSGGAGINLIGASRLVLFDVDWNPATDLQAMARIHRDGQKLPVKIYRLLMSGGMDEKIYQRQVTKMGLADSVMDGKKNEASFSADELRDLFRLDVNAQCQTHELLGCDCGGSGRNELIATTSDMPDIDKEINASEEEDDHDDEFPINPACSLVPATKVNVEAQQKIALGAAKGKLPKKGKKMQALMEYRHIDTSIFIDESTNLTSTEVDEVRKSLDDEVLLTVLEDERCKVGFVFAKKG</sequence>
<dbReference type="SMART" id="SM01036">
    <property type="entry name" value="BP28CT"/>
    <property type="match status" value="1"/>
</dbReference>
<comment type="caution">
    <text evidence="18">The sequence shown here is derived from an EMBL/GenBank/DDBJ whole genome shotgun (WGS) entry which is preliminary data.</text>
</comment>
<evidence type="ECO:0000256" key="4">
    <source>
        <dbReference type="ARBA" id="ARBA00015399"/>
    </source>
</evidence>
<dbReference type="Pfam" id="PF00271">
    <property type="entry name" value="Helicase_C"/>
    <property type="match status" value="1"/>
</dbReference>
<keyword evidence="6 14" id="KW-0698">rRNA processing</keyword>
<dbReference type="GO" id="GO:0005524">
    <property type="term" value="F:ATP binding"/>
    <property type="evidence" value="ECO:0007669"/>
    <property type="project" value="InterPro"/>
</dbReference>
<dbReference type="InterPro" id="IPR016024">
    <property type="entry name" value="ARM-type_fold"/>
</dbReference>
<evidence type="ECO:0000256" key="13">
    <source>
        <dbReference type="PROSITE-ProRule" id="PRU00103"/>
    </source>
</evidence>
<dbReference type="Gene3D" id="1.20.120.850">
    <property type="entry name" value="SWI2/SNF2 ATPases, N-terminal domain"/>
    <property type="match status" value="1"/>
</dbReference>
<evidence type="ECO:0000256" key="11">
    <source>
        <dbReference type="ARBA" id="ARBA00023274"/>
    </source>
</evidence>
<dbReference type="InterPro" id="IPR056473">
    <property type="entry name" value="HEAT_Utp10/HEAT1"/>
</dbReference>
<dbReference type="InterPro" id="IPR011989">
    <property type="entry name" value="ARM-like"/>
</dbReference>
<evidence type="ECO:0000256" key="1">
    <source>
        <dbReference type="ARBA" id="ARBA00004604"/>
    </source>
</evidence>
<dbReference type="SMART" id="SM00490">
    <property type="entry name" value="HELICc"/>
    <property type="match status" value="1"/>
</dbReference>
<dbReference type="OrthoDB" id="31183at2759"/>
<evidence type="ECO:0000256" key="9">
    <source>
        <dbReference type="ARBA" id="ARBA00022840"/>
    </source>
</evidence>
<evidence type="ECO:0000313" key="19">
    <source>
        <dbReference type="Proteomes" id="UP000019487"/>
    </source>
</evidence>
<comment type="similarity">
    <text evidence="2 14">Belongs to the HEATR1/UTP10 family.</text>
</comment>
<evidence type="ECO:0000256" key="10">
    <source>
        <dbReference type="ARBA" id="ARBA00023242"/>
    </source>
</evidence>
<dbReference type="CDD" id="cd18793">
    <property type="entry name" value="SF2_C_SNF"/>
    <property type="match status" value="1"/>
</dbReference>
<dbReference type="SUPFAM" id="SSF52540">
    <property type="entry name" value="P-loop containing nucleoside triphosphate hydrolases"/>
    <property type="match status" value="2"/>
</dbReference>
<comment type="subcellular location">
    <subcellularLocation>
        <location evidence="1 14">Nucleus</location>
        <location evidence="1 14">Nucleolus</location>
    </subcellularLocation>
</comment>
<dbReference type="SUPFAM" id="SSF48371">
    <property type="entry name" value="ARM repeat"/>
    <property type="match status" value="2"/>
</dbReference>
<feature type="region of interest" description="Disordered" evidence="15">
    <location>
        <begin position="838"/>
        <end position="857"/>
    </location>
</feature>
<keyword evidence="7" id="KW-0547">Nucleotide-binding</keyword>
<dbReference type="InterPro" id="IPR038718">
    <property type="entry name" value="SNF2-like_sf"/>
</dbReference>
<feature type="domain" description="Helicase C-terminal" evidence="17">
    <location>
        <begin position="2393"/>
        <end position="2555"/>
    </location>
</feature>
<dbReference type="GO" id="GO:0032040">
    <property type="term" value="C:small-subunit processome"/>
    <property type="evidence" value="ECO:0007669"/>
    <property type="project" value="TreeGrafter"/>
</dbReference>
<proteinExistence type="inferred from homology"/>
<dbReference type="HOGENOM" id="CLU_227296_0_0_1"/>
<dbReference type="Gene3D" id="3.40.50.300">
    <property type="entry name" value="P-loop containing nucleotide triphosphate hydrolases"/>
    <property type="match status" value="1"/>
</dbReference>
<protein>
    <recommendedName>
        <fullName evidence="4 14">U3 small nucleolar RNA-associated protein 10</fullName>
    </recommendedName>
</protein>
<dbReference type="CDD" id="cd18004">
    <property type="entry name" value="DEXHc_RAD54"/>
    <property type="match status" value="1"/>
</dbReference>
<dbReference type="Gene3D" id="1.25.10.10">
    <property type="entry name" value="Leucine-rich Repeat Variant"/>
    <property type="match status" value="2"/>
</dbReference>
<evidence type="ECO:0000256" key="3">
    <source>
        <dbReference type="ARBA" id="ARBA00011399"/>
    </source>
</evidence>
<dbReference type="Pfam" id="PF08146">
    <property type="entry name" value="BP28CT"/>
    <property type="match status" value="1"/>
</dbReference>
<dbReference type="PANTHER" id="PTHR13457">
    <property type="entry name" value="BAP28"/>
    <property type="match status" value="1"/>
</dbReference>
<dbReference type="PANTHER" id="PTHR13457:SF1">
    <property type="entry name" value="HEAT REPEAT-CONTAINING PROTEIN 1"/>
    <property type="match status" value="1"/>
</dbReference>
<evidence type="ECO:0000256" key="6">
    <source>
        <dbReference type="ARBA" id="ARBA00022552"/>
    </source>
</evidence>
<dbReference type="GO" id="GO:0030686">
    <property type="term" value="C:90S preribosome"/>
    <property type="evidence" value="ECO:0007669"/>
    <property type="project" value="TreeGrafter"/>
</dbReference>
<dbReference type="GO" id="GO:0034455">
    <property type="term" value="C:t-UTP complex"/>
    <property type="evidence" value="ECO:0007669"/>
    <property type="project" value="TreeGrafter"/>
</dbReference>
<dbReference type="InterPro" id="IPR001650">
    <property type="entry name" value="Helicase_C-like"/>
</dbReference>
<name>W9C8B9_SCLBF</name>
<keyword evidence="11 14" id="KW-0687">Ribonucleoprotein</keyword>
<evidence type="ECO:0000259" key="16">
    <source>
        <dbReference type="PROSITE" id="PS51192"/>
    </source>
</evidence>
<dbReference type="Pfam" id="PF23243">
    <property type="entry name" value="HEAT_HEATR1"/>
    <property type="match status" value="1"/>
</dbReference>
<dbReference type="GO" id="GO:0030515">
    <property type="term" value="F:snoRNA binding"/>
    <property type="evidence" value="ECO:0007669"/>
    <property type="project" value="TreeGrafter"/>
</dbReference>
<keyword evidence="10 14" id="KW-0539">Nucleus</keyword>
<feature type="region of interest" description="Disordered" evidence="15">
    <location>
        <begin position="1925"/>
        <end position="1967"/>
    </location>
</feature>
<dbReference type="GO" id="GO:0000462">
    <property type="term" value="P:maturation of SSU-rRNA from tricistronic rRNA transcript (SSU-rRNA, 5.8S rRNA, LSU-rRNA)"/>
    <property type="evidence" value="ECO:0007669"/>
    <property type="project" value="TreeGrafter"/>
</dbReference>
<keyword evidence="19" id="KW-1185">Reference proteome</keyword>
<evidence type="ECO:0000256" key="8">
    <source>
        <dbReference type="ARBA" id="ARBA00022801"/>
    </source>
</evidence>
<reference evidence="18 19" key="1">
    <citation type="journal article" date="2014" name="Genome Announc.">
        <title>Draft genome sequence of Sclerotinia borealis, a psychrophilic plant pathogenic fungus.</title>
        <authorList>
            <person name="Mardanov A.V."/>
            <person name="Beletsky A.V."/>
            <person name="Kadnikov V.V."/>
            <person name="Ignatov A.N."/>
            <person name="Ravin N.V."/>
        </authorList>
    </citation>
    <scope>NUCLEOTIDE SEQUENCE [LARGE SCALE GENOMIC DNA]</scope>
    <source>
        <strain evidence="19">F-4157</strain>
    </source>
</reference>
<dbReference type="InterPro" id="IPR022125">
    <property type="entry name" value="U3snoRNP10_N"/>
</dbReference>
<evidence type="ECO:0000259" key="17">
    <source>
        <dbReference type="PROSITE" id="PS51194"/>
    </source>
</evidence>
<dbReference type="InterPro" id="IPR000330">
    <property type="entry name" value="SNF2_N"/>
</dbReference>
<evidence type="ECO:0000256" key="5">
    <source>
        <dbReference type="ARBA" id="ARBA00022517"/>
    </source>
</evidence>
<evidence type="ECO:0000256" key="15">
    <source>
        <dbReference type="SAM" id="MobiDB-lite"/>
    </source>
</evidence>
<dbReference type="InterPro" id="IPR027417">
    <property type="entry name" value="P-loop_NTPase"/>
</dbReference>
<keyword evidence="5 14" id="KW-0690">Ribosome biogenesis</keyword>
<dbReference type="InterPro" id="IPR049730">
    <property type="entry name" value="SNF2/RAD54-like_C"/>
</dbReference>
<comment type="subunit">
    <text evidence="3 14">Component of the ribosomal small subunit (SSU) processome.</text>
</comment>
<dbReference type="PROSITE" id="PS51194">
    <property type="entry name" value="HELICASE_CTER"/>
    <property type="match status" value="1"/>
</dbReference>
<evidence type="ECO:0000256" key="2">
    <source>
        <dbReference type="ARBA" id="ARBA00010559"/>
    </source>
</evidence>
<organism evidence="18 19">
    <name type="scientific">Sclerotinia borealis (strain F-4128)</name>
    <dbReference type="NCBI Taxonomy" id="1432307"/>
    <lineage>
        <taxon>Eukaryota</taxon>
        <taxon>Fungi</taxon>
        <taxon>Dikarya</taxon>
        <taxon>Ascomycota</taxon>
        <taxon>Pezizomycotina</taxon>
        <taxon>Leotiomycetes</taxon>
        <taxon>Helotiales</taxon>
        <taxon>Sclerotiniaceae</taxon>
        <taxon>Sclerotinia</taxon>
    </lineage>
</organism>
<dbReference type="InterPro" id="IPR040191">
    <property type="entry name" value="UTP10"/>
</dbReference>
<keyword evidence="9" id="KW-0067">ATP-binding</keyword>